<dbReference type="AlphaFoldDB" id="A0A1N7PY40"/>
<proteinExistence type="predicted"/>
<dbReference type="Gene3D" id="3.40.50.1000">
    <property type="entry name" value="HAD superfamily/HAD-like"/>
    <property type="match status" value="1"/>
</dbReference>
<dbReference type="SUPFAM" id="SSF56784">
    <property type="entry name" value="HAD-like"/>
    <property type="match status" value="1"/>
</dbReference>
<gene>
    <name evidence="1" type="ORF">SAMN05421788_104169</name>
</gene>
<evidence type="ECO:0000313" key="1">
    <source>
        <dbReference type="EMBL" id="SIT15506.1"/>
    </source>
</evidence>
<keyword evidence="1" id="KW-0378">Hydrolase</keyword>
<sequence length="230" mass="25135">MAGTSVRDDREVEMVFLNAIKNTGLHADEKEVNAMMGWSKIKVFQTLWAKALGERHPAFAEKVNESYQVFTELLEHHYRTADLAPTVGALELFAFCKQNGIKVALTTGFYRKVTDIILERLGWMQGLNADYLAESADAIIDCSVSSSDVAEGRPAPDMIFLAMKKLNITQASEVINIGDTPSDLLSGKSAGVKLALGVANGTHTYEELNALPNDGILPTVGHLIELLKQQ</sequence>
<dbReference type="EMBL" id="FTOR01000004">
    <property type="protein sequence ID" value="SIT15506.1"/>
    <property type="molecule type" value="Genomic_DNA"/>
</dbReference>
<dbReference type="GO" id="GO:0005829">
    <property type="term" value="C:cytosol"/>
    <property type="evidence" value="ECO:0007669"/>
    <property type="project" value="TreeGrafter"/>
</dbReference>
<dbReference type="GO" id="GO:0006281">
    <property type="term" value="P:DNA repair"/>
    <property type="evidence" value="ECO:0007669"/>
    <property type="project" value="TreeGrafter"/>
</dbReference>
<dbReference type="InterPro" id="IPR023214">
    <property type="entry name" value="HAD_sf"/>
</dbReference>
<dbReference type="Proteomes" id="UP000186917">
    <property type="component" value="Unassembled WGS sequence"/>
</dbReference>
<reference evidence="2" key="1">
    <citation type="submission" date="2017-01" db="EMBL/GenBank/DDBJ databases">
        <authorList>
            <person name="Varghese N."/>
            <person name="Submissions S."/>
        </authorList>
    </citation>
    <scope>NUCLEOTIDE SEQUENCE [LARGE SCALE GENOMIC DNA]</scope>
    <source>
        <strain evidence="2">DSM 21054</strain>
    </source>
</reference>
<dbReference type="PANTHER" id="PTHR43434:SF19">
    <property type="entry name" value="PHOSPHONOACETALDEHYDE HYDROLASE"/>
    <property type="match status" value="1"/>
</dbReference>
<dbReference type="STRING" id="477680.SAMN05421788_104169"/>
<dbReference type="Pfam" id="PF00702">
    <property type="entry name" value="Hydrolase"/>
    <property type="match status" value="1"/>
</dbReference>
<dbReference type="InterPro" id="IPR050155">
    <property type="entry name" value="HAD-like_hydrolase_sf"/>
</dbReference>
<organism evidence="1 2">
    <name type="scientific">Filimonas lacunae</name>
    <dbReference type="NCBI Taxonomy" id="477680"/>
    <lineage>
        <taxon>Bacteria</taxon>
        <taxon>Pseudomonadati</taxon>
        <taxon>Bacteroidota</taxon>
        <taxon>Chitinophagia</taxon>
        <taxon>Chitinophagales</taxon>
        <taxon>Chitinophagaceae</taxon>
        <taxon>Filimonas</taxon>
    </lineage>
</organism>
<name>A0A1N7PY40_9BACT</name>
<protein>
    <submittedName>
        <fullName evidence="1">Phosphonatase-like hydrolase</fullName>
    </submittedName>
</protein>
<dbReference type="InterPro" id="IPR036412">
    <property type="entry name" value="HAD-like_sf"/>
</dbReference>
<dbReference type="PANTHER" id="PTHR43434">
    <property type="entry name" value="PHOSPHOGLYCOLATE PHOSPHATASE"/>
    <property type="match status" value="1"/>
</dbReference>
<keyword evidence="2" id="KW-1185">Reference proteome</keyword>
<dbReference type="GO" id="GO:0008967">
    <property type="term" value="F:phosphoglycolate phosphatase activity"/>
    <property type="evidence" value="ECO:0007669"/>
    <property type="project" value="TreeGrafter"/>
</dbReference>
<evidence type="ECO:0000313" key="2">
    <source>
        <dbReference type="Proteomes" id="UP000186917"/>
    </source>
</evidence>
<accession>A0A1N7PY40</accession>